<dbReference type="GO" id="GO:0004817">
    <property type="term" value="F:cysteine-tRNA ligase activity"/>
    <property type="evidence" value="ECO:0007669"/>
    <property type="project" value="TreeGrafter"/>
</dbReference>
<accession>A0A849CCB9</accession>
<name>A0A849CCB9_9NOCA</name>
<dbReference type="Proteomes" id="UP000586827">
    <property type="component" value="Unassembled WGS sequence"/>
</dbReference>
<evidence type="ECO:0000256" key="4">
    <source>
        <dbReference type="ARBA" id="ARBA00022840"/>
    </source>
</evidence>
<dbReference type="PRINTS" id="PR00983">
    <property type="entry name" value="TRNASYNTHCYS"/>
</dbReference>
<evidence type="ECO:0000256" key="2">
    <source>
        <dbReference type="ARBA" id="ARBA00022598"/>
    </source>
</evidence>
<dbReference type="InterPro" id="IPR014729">
    <property type="entry name" value="Rossmann-like_a/b/a_fold"/>
</dbReference>
<dbReference type="GO" id="GO:0005524">
    <property type="term" value="F:ATP binding"/>
    <property type="evidence" value="ECO:0007669"/>
    <property type="project" value="UniProtKB-KW"/>
</dbReference>
<keyword evidence="7" id="KW-1185">Reference proteome</keyword>
<keyword evidence="3" id="KW-0547">Nucleotide-binding</keyword>
<dbReference type="Gene3D" id="3.40.50.620">
    <property type="entry name" value="HUPs"/>
    <property type="match status" value="1"/>
</dbReference>
<dbReference type="InterPro" id="IPR032678">
    <property type="entry name" value="tRNA-synt_1_cat_dom"/>
</dbReference>
<sequence>MKLYCTKQGSDVEVAMSDEMTLYVCGVTPYDSAHTGHLAMATTYDVIARRLRDLGARVRLVRNITDIDDPLLPRAELLNIPYWDLVEQEVAQWNADVQQLNLTCDVEPRASQHVEDMVAAVEEMAADGRTYRIDDTVYFRVAPDEQFGTVSHYSPGKMVDIARDRGGDPDRPGKENPLDFILWQPSRPGEPQYDSPFGRGRPGWHIGCSAMRRKHSGRRVDIHGGGADLIFPHHECEAAQDRSMRDGSEVGIWFHSALLDYKGEKMSKSRGNLVLARDLLAEHDGMVVRLATLSHYSPRGGGEWQDHYIDEATERLALWTHAAQLGHGPDPQRFEEAFYSKIDNNVELSEAVAIADELASQTAAGGGSDARAPKVIQDFLNVLGLIRS</sequence>
<dbReference type="Pfam" id="PF01406">
    <property type="entry name" value="tRNA-synt_1e"/>
    <property type="match status" value="1"/>
</dbReference>
<comment type="caution">
    <text evidence="6">The sequence shown here is derived from an EMBL/GenBank/DDBJ whole genome shotgun (WGS) entry which is preliminary data.</text>
</comment>
<proteinExistence type="predicted"/>
<dbReference type="PANTHER" id="PTHR10890">
    <property type="entry name" value="CYSTEINYL-TRNA SYNTHETASE"/>
    <property type="match status" value="1"/>
</dbReference>
<dbReference type="GO" id="GO:0006423">
    <property type="term" value="P:cysteinyl-tRNA aminoacylation"/>
    <property type="evidence" value="ECO:0007669"/>
    <property type="project" value="TreeGrafter"/>
</dbReference>
<gene>
    <name evidence="6" type="ORF">HLB23_28190</name>
</gene>
<evidence type="ECO:0000256" key="1">
    <source>
        <dbReference type="ARBA" id="ARBA00011245"/>
    </source>
</evidence>
<comment type="subunit">
    <text evidence="1">Monomer.</text>
</comment>
<dbReference type="Gene3D" id="1.20.120.640">
    <property type="entry name" value="Anticodon-binding domain of a subclass of class I aminoacyl-tRNA synthetases"/>
    <property type="match status" value="1"/>
</dbReference>
<dbReference type="RefSeq" id="WP_084521458.1">
    <property type="nucleotide sequence ID" value="NZ_JABELX010000011.1"/>
</dbReference>
<feature type="domain" description="tRNA synthetases class I catalytic" evidence="5">
    <location>
        <begin position="16"/>
        <end position="296"/>
    </location>
</feature>
<dbReference type="InterPro" id="IPR024909">
    <property type="entry name" value="Cys-tRNA/MSH_ligase"/>
</dbReference>
<organism evidence="6 7">
    <name type="scientific">Nocardia uniformis</name>
    <dbReference type="NCBI Taxonomy" id="53432"/>
    <lineage>
        <taxon>Bacteria</taxon>
        <taxon>Bacillati</taxon>
        <taxon>Actinomycetota</taxon>
        <taxon>Actinomycetes</taxon>
        <taxon>Mycobacteriales</taxon>
        <taxon>Nocardiaceae</taxon>
        <taxon>Nocardia</taxon>
    </lineage>
</organism>
<reference evidence="6 7" key="1">
    <citation type="submission" date="2020-05" db="EMBL/GenBank/DDBJ databases">
        <title>MicrobeNet Type strains.</title>
        <authorList>
            <person name="Nicholson A.C."/>
        </authorList>
    </citation>
    <scope>NUCLEOTIDE SEQUENCE [LARGE SCALE GENOMIC DNA]</scope>
    <source>
        <strain evidence="6 7">JCM 3224</strain>
    </source>
</reference>
<protein>
    <submittedName>
        <fullName evidence="6">Cysteine--tRNA ligase</fullName>
    </submittedName>
</protein>
<dbReference type="AlphaFoldDB" id="A0A849CCB9"/>
<dbReference type="SUPFAM" id="SSF52374">
    <property type="entry name" value="Nucleotidylyl transferase"/>
    <property type="match status" value="1"/>
</dbReference>
<dbReference type="GO" id="GO:0005829">
    <property type="term" value="C:cytosol"/>
    <property type="evidence" value="ECO:0007669"/>
    <property type="project" value="TreeGrafter"/>
</dbReference>
<evidence type="ECO:0000313" key="6">
    <source>
        <dbReference type="EMBL" id="NNH73687.1"/>
    </source>
</evidence>
<evidence type="ECO:0000259" key="5">
    <source>
        <dbReference type="Pfam" id="PF01406"/>
    </source>
</evidence>
<evidence type="ECO:0000256" key="3">
    <source>
        <dbReference type="ARBA" id="ARBA00022741"/>
    </source>
</evidence>
<dbReference type="PANTHER" id="PTHR10890:SF3">
    <property type="entry name" value="CYSTEINE--TRNA LIGASE, CYTOPLASMIC"/>
    <property type="match status" value="1"/>
</dbReference>
<evidence type="ECO:0000313" key="7">
    <source>
        <dbReference type="Proteomes" id="UP000586827"/>
    </source>
</evidence>
<dbReference type="EMBL" id="JABELX010000011">
    <property type="protein sequence ID" value="NNH73687.1"/>
    <property type="molecule type" value="Genomic_DNA"/>
</dbReference>
<keyword evidence="2 6" id="KW-0436">Ligase</keyword>
<keyword evidence="4" id="KW-0067">ATP-binding</keyword>